<sequence>MGQDHRDVVTTAQGSQVRMILRFEHDLGDGHCLARLVLREPPLPPVAVFTSIRSNPRTRGIGTNLGRLADALVAAVGDTLPVEWDRVVWIAHHGEFSDWHIDGAPETFTIAGLAHFNDHFHDEIDTHRRLRRREFEEEFGDLGLEPVPDAVRALGWEF</sequence>
<dbReference type="AlphaFoldDB" id="A0A841CIH3"/>
<keyword evidence="2" id="KW-1185">Reference proteome</keyword>
<comment type="caution">
    <text evidence="1">The sequence shown here is derived from an EMBL/GenBank/DDBJ whole genome shotgun (WGS) entry which is preliminary data.</text>
</comment>
<name>A0A841CIH3_9PSEU</name>
<dbReference type="EMBL" id="JACHJN010000003">
    <property type="protein sequence ID" value="MBB5955998.1"/>
    <property type="molecule type" value="Genomic_DNA"/>
</dbReference>
<evidence type="ECO:0000313" key="1">
    <source>
        <dbReference type="EMBL" id="MBB5955998.1"/>
    </source>
</evidence>
<protein>
    <submittedName>
        <fullName evidence="1">Uncharacterized protein</fullName>
    </submittedName>
</protein>
<reference evidence="1 2" key="1">
    <citation type="submission" date="2020-08" db="EMBL/GenBank/DDBJ databases">
        <title>Genomic Encyclopedia of Type Strains, Phase III (KMG-III): the genomes of soil and plant-associated and newly described type strains.</title>
        <authorList>
            <person name="Whitman W."/>
        </authorList>
    </citation>
    <scope>NUCLEOTIDE SEQUENCE [LARGE SCALE GENOMIC DNA]</scope>
    <source>
        <strain evidence="1 2">CECT 8640</strain>
    </source>
</reference>
<dbReference type="Proteomes" id="UP000547510">
    <property type="component" value="Unassembled WGS sequence"/>
</dbReference>
<gene>
    <name evidence="1" type="ORF">FHS29_002579</name>
</gene>
<accession>A0A841CIH3</accession>
<dbReference type="RefSeq" id="WP_184690778.1">
    <property type="nucleotide sequence ID" value="NZ_JACHJN010000003.1"/>
</dbReference>
<proteinExistence type="predicted"/>
<evidence type="ECO:0000313" key="2">
    <source>
        <dbReference type="Proteomes" id="UP000547510"/>
    </source>
</evidence>
<organism evidence="1 2">
    <name type="scientific">Saccharothrix tamanrassetensis</name>
    <dbReference type="NCBI Taxonomy" id="1051531"/>
    <lineage>
        <taxon>Bacteria</taxon>
        <taxon>Bacillati</taxon>
        <taxon>Actinomycetota</taxon>
        <taxon>Actinomycetes</taxon>
        <taxon>Pseudonocardiales</taxon>
        <taxon>Pseudonocardiaceae</taxon>
        <taxon>Saccharothrix</taxon>
    </lineage>
</organism>